<organism evidence="4 5">
    <name type="scientific">Trichoderma arundinaceum</name>
    <dbReference type="NCBI Taxonomy" id="490622"/>
    <lineage>
        <taxon>Eukaryota</taxon>
        <taxon>Fungi</taxon>
        <taxon>Dikarya</taxon>
        <taxon>Ascomycota</taxon>
        <taxon>Pezizomycotina</taxon>
        <taxon>Sordariomycetes</taxon>
        <taxon>Hypocreomycetidae</taxon>
        <taxon>Hypocreales</taxon>
        <taxon>Hypocreaceae</taxon>
        <taxon>Trichoderma</taxon>
    </lineage>
</organism>
<dbReference type="PANTHER" id="PTHR47655">
    <property type="entry name" value="QUINIC ACID UTILIZATION ACTIVATOR"/>
    <property type="match status" value="1"/>
</dbReference>
<proteinExistence type="predicted"/>
<dbReference type="AlphaFoldDB" id="A0A395NVN4"/>
<feature type="compositionally biased region" description="Polar residues" evidence="2">
    <location>
        <begin position="151"/>
        <end position="160"/>
    </location>
</feature>
<dbReference type="GO" id="GO:0008270">
    <property type="term" value="F:zinc ion binding"/>
    <property type="evidence" value="ECO:0007669"/>
    <property type="project" value="InterPro"/>
</dbReference>
<dbReference type="InterPro" id="IPR052783">
    <property type="entry name" value="Metabolic/Drug-Res_Regulator"/>
</dbReference>
<dbReference type="InterPro" id="IPR007219">
    <property type="entry name" value="XnlR_reg_dom"/>
</dbReference>
<dbReference type="Pfam" id="PF04082">
    <property type="entry name" value="Fungal_trans"/>
    <property type="match status" value="1"/>
</dbReference>
<dbReference type="GO" id="GO:0006351">
    <property type="term" value="P:DNA-templated transcription"/>
    <property type="evidence" value="ECO:0007669"/>
    <property type="project" value="InterPro"/>
</dbReference>
<gene>
    <name evidence="4" type="ORF">TARUN_2041</name>
</gene>
<sequence length="655" mass="72891">MRRRGLKSGYVRALECLWGLVFQSIEGSERSVRTLIASTSSEAFWVRDEARDGSKSGQSPLESWKSSEVPGAIHSLISNDADDAATNDEITISTDIHTQTEVASLTWNWVGQSLPTQLSQPQKPPPVSRNYRKLQPPVSVPSGTGGDGTDQKTNTYSESTLVPRPSPELPQNAQKLLNRFFAITHSWFPILNRHAIYRNFFALRKSLASNSAGNWKTGENAVLWAIFAYMTTMEGPPSSSTPWNNHVNDFYMTARGMLPLEIEDTYSACHVQTLLILGLLHYASSEHRVARTVVAQATVLASHIEIDQRDKCPTEYDRRIWIGCFVLDTLISANAGKAPRIHSQMIRDFLPIDETGSEEWEPWQLQEALLPDVAIEAAEFAAPTHVITVFASFIELLCIFNDFLSANRAQSDDKCKQALESWSENIPDHIKALMRTNMDSATTTLLPPNLLNIYAVHSVLDTALSYASSQPTGFIRGLDWQTIIRAVGDFCNRFDQRILPPSFNLLRNVLSPKVADGAGISEIISKLKQEISENGSLPSNFPYGTSKRNRNQSRNATNANHDATACNLGERMEQNFASFIEMPGTWSNTTTELLLEPHDRLENTMSRPGLPNTMPGLNIGLSTPAITSTDIGFNDWDDIEIEDPGQFRRNLGFMS</sequence>
<dbReference type="GO" id="GO:0003700">
    <property type="term" value="F:DNA-binding transcription factor activity"/>
    <property type="evidence" value="ECO:0007669"/>
    <property type="project" value="TreeGrafter"/>
</dbReference>
<evidence type="ECO:0000256" key="1">
    <source>
        <dbReference type="ARBA" id="ARBA00023242"/>
    </source>
</evidence>
<evidence type="ECO:0000259" key="3">
    <source>
        <dbReference type="Pfam" id="PF04082"/>
    </source>
</evidence>
<keyword evidence="5" id="KW-1185">Reference proteome</keyword>
<dbReference type="PANTHER" id="PTHR47655:SF2">
    <property type="entry name" value="QUINIC ACID UTILIZATION ACTIVATOR"/>
    <property type="match status" value="1"/>
</dbReference>
<dbReference type="EMBL" id="PXOA01000121">
    <property type="protein sequence ID" value="RFU80169.1"/>
    <property type="molecule type" value="Genomic_DNA"/>
</dbReference>
<protein>
    <submittedName>
        <fullName evidence="4">Quinic acid utilization activator</fullName>
    </submittedName>
</protein>
<dbReference type="OrthoDB" id="2534600at2759"/>
<dbReference type="STRING" id="490622.A0A395NVN4"/>
<evidence type="ECO:0000313" key="4">
    <source>
        <dbReference type="EMBL" id="RFU80169.1"/>
    </source>
</evidence>
<reference evidence="4 5" key="1">
    <citation type="journal article" date="2018" name="PLoS Pathog.">
        <title>Evolution of structural diversity of trichothecenes, a family of toxins produced by plant pathogenic and entomopathogenic fungi.</title>
        <authorList>
            <person name="Proctor R.H."/>
            <person name="McCormick S.P."/>
            <person name="Kim H.S."/>
            <person name="Cardoza R.E."/>
            <person name="Stanley A.M."/>
            <person name="Lindo L."/>
            <person name="Kelly A."/>
            <person name="Brown D.W."/>
            <person name="Lee T."/>
            <person name="Vaughan M.M."/>
            <person name="Alexander N.J."/>
            <person name="Busman M."/>
            <person name="Gutierrez S."/>
        </authorList>
    </citation>
    <scope>NUCLEOTIDE SEQUENCE [LARGE SCALE GENOMIC DNA]</scope>
    <source>
        <strain evidence="4 5">IBT 40837</strain>
    </source>
</reference>
<dbReference type="CDD" id="cd12148">
    <property type="entry name" value="fungal_TF_MHR"/>
    <property type="match status" value="1"/>
</dbReference>
<evidence type="ECO:0000313" key="5">
    <source>
        <dbReference type="Proteomes" id="UP000266272"/>
    </source>
</evidence>
<dbReference type="Proteomes" id="UP000266272">
    <property type="component" value="Unassembled WGS sequence"/>
</dbReference>
<keyword evidence="1" id="KW-0539">Nucleus</keyword>
<feature type="region of interest" description="Disordered" evidence="2">
    <location>
        <begin position="535"/>
        <end position="559"/>
    </location>
</feature>
<evidence type="ECO:0000256" key="2">
    <source>
        <dbReference type="SAM" id="MobiDB-lite"/>
    </source>
</evidence>
<feature type="domain" description="Xylanolytic transcriptional activator regulatory" evidence="3">
    <location>
        <begin position="177"/>
        <end position="424"/>
    </location>
</feature>
<accession>A0A395NVN4</accession>
<feature type="region of interest" description="Disordered" evidence="2">
    <location>
        <begin position="116"/>
        <end position="168"/>
    </location>
</feature>
<name>A0A395NVN4_TRIAR</name>
<dbReference type="GO" id="GO:0003677">
    <property type="term" value="F:DNA binding"/>
    <property type="evidence" value="ECO:0007669"/>
    <property type="project" value="InterPro"/>
</dbReference>
<comment type="caution">
    <text evidence="4">The sequence shown here is derived from an EMBL/GenBank/DDBJ whole genome shotgun (WGS) entry which is preliminary data.</text>
</comment>
<dbReference type="GO" id="GO:0045944">
    <property type="term" value="P:positive regulation of transcription by RNA polymerase II"/>
    <property type="evidence" value="ECO:0007669"/>
    <property type="project" value="TreeGrafter"/>
</dbReference>